<dbReference type="Proteomes" id="UP000463961">
    <property type="component" value="Chromosome"/>
</dbReference>
<keyword evidence="6" id="KW-0949">S-adenosyl-L-methionine</keyword>
<dbReference type="CDD" id="cd02440">
    <property type="entry name" value="AdoMet_MTases"/>
    <property type="match status" value="1"/>
</dbReference>
<reference evidence="10" key="1">
    <citation type="submission" date="2020-01" db="EMBL/GenBank/DDBJ databases">
        <title>Phosphoaccumulans saitamaens gen. nov., sp. nov., a polyphosphate accumulating bacterium isolated from surface river water.</title>
        <authorList>
            <person name="Watanabe K."/>
            <person name="Suda W."/>
        </authorList>
    </citation>
    <scope>NUCLEOTIDE SEQUENCE [LARGE SCALE GENOMIC DNA]</scope>
    <source>
        <strain evidence="10">ICHIAU1</strain>
    </source>
</reference>
<dbReference type="RefSeq" id="WP_162050821.1">
    <property type="nucleotide sequence ID" value="NZ_AP019011.1"/>
</dbReference>
<organism evidence="9 10">
    <name type="scientific">Fluviibacter phosphoraccumulans</name>
    <dbReference type="NCBI Taxonomy" id="1751046"/>
    <lineage>
        <taxon>Bacteria</taxon>
        <taxon>Pseudomonadati</taxon>
        <taxon>Pseudomonadota</taxon>
        <taxon>Betaproteobacteria</taxon>
        <taxon>Rhodocyclales</taxon>
        <taxon>Fluviibacteraceae</taxon>
        <taxon>Fluviibacter</taxon>
    </lineage>
</organism>
<dbReference type="Gene3D" id="3.40.50.150">
    <property type="entry name" value="Vaccinia Virus protein VP39"/>
    <property type="match status" value="1"/>
</dbReference>
<dbReference type="PANTHER" id="PTHR42873:SF1">
    <property type="entry name" value="S-ADENOSYLMETHIONINE-DEPENDENT METHYLTRANSFERASE DOMAIN-CONTAINING PROTEIN"/>
    <property type="match status" value="1"/>
</dbReference>
<dbReference type="InterPro" id="IPR019614">
    <property type="entry name" value="SAM-dep_methyl-trfase"/>
</dbReference>
<dbReference type="InterPro" id="IPR015947">
    <property type="entry name" value="PUA-like_sf"/>
</dbReference>
<dbReference type="InterPro" id="IPR036974">
    <property type="entry name" value="PUA_sf"/>
</dbReference>
<comment type="similarity">
    <text evidence="8">Belongs to the methyltransferase superfamily. RlmI family.</text>
</comment>
<dbReference type="PANTHER" id="PTHR42873">
    <property type="entry name" value="RIBOSOMAL RNA LARGE SUBUNIT METHYLTRANSFERASE"/>
    <property type="match status" value="1"/>
</dbReference>
<evidence type="ECO:0000256" key="2">
    <source>
        <dbReference type="ARBA" id="ARBA00022490"/>
    </source>
</evidence>
<evidence type="ECO:0000313" key="9">
    <source>
        <dbReference type="EMBL" id="BBU68385.1"/>
    </source>
</evidence>
<evidence type="ECO:0000256" key="6">
    <source>
        <dbReference type="ARBA" id="ARBA00022691"/>
    </source>
</evidence>
<evidence type="ECO:0000256" key="8">
    <source>
        <dbReference type="ARBA" id="ARBA00038091"/>
    </source>
</evidence>
<dbReference type="Gene3D" id="3.30.750.80">
    <property type="entry name" value="RNA methyltransferase domain (HRMD) like"/>
    <property type="match status" value="1"/>
</dbReference>
<keyword evidence="3" id="KW-0698">rRNA processing</keyword>
<dbReference type="GO" id="GO:0005737">
    <property type="term" value="C:cytoplasm"/>
    <property type="evidence" value="ECO:0007669"/>
    <property type="project" value="UniProtKB-SubCell"/>
</dbReference>
<comment type="subcellular location">
    <subcellularLocation>
        <location evidence="1">Cytoplasm</location>
    </subcellularLocation>
</comment>
<evidence type="ECO:0000256" key="7">
    <source>
        <dbReference type="ARBA" id="ARBA00022884"/>
    </source>
</evidence>
<dbReference type="InterPro" id="IPR029063">
    <property type="entry name" value="SAM-dependent_MTases_sf"/>
</dbReference>
<dbReference type="InterPro" id="IPR041532">
    <property type="entry name" value="RlmI-like_PUA"/>
</dbReference>
<dbReference type="CDD" id="cd21153">
    <property type="entry name" value="PUA_RlmI"/>
    <property type="match status" value="1"/>
</dbReference>
<dbReference type="SMART" id="SM00359">
    <property type="entry name" value="PUA"/>
    <property type="match status" value="1"/>
</dbReference>
<keyword evidence="2" id="KW-0963">Cytoplasm</keyword>
<evidence type="ECO:0000256" key="5">
    <source>
        <dbReference type="ARBA" id="ARBA00022679"/>
    </source>
</evidence>
<keyword evidence="5 9" id="KW-0808">Transferase</keyword>
<dbReference type="CDD" id="cd11572">
    <property type="entry name" value="RlmI_M_like"/>
    <property type="match status" value="1"/>
</dbReference>
<evidence type="ECO:0000256" key="4">
    <source>
        <dbReference type="ARBA" id="ARBA00022603"/>
    </source>
</evidence>
<evidence type="ECO:0000256" key="1">
    <source>
        <dbReference type="ARBA" id="ARBA00004496"/>
    </source>
</evidence>
<evidence type="ECO:0000256" key="3">
    <source>
        <dbReference type="ARBA" id="ARBA00022552"/>
    </source>
</evidence>
<dbReference type="EMBL" id="AP022345">
    <property type="protein sequence ID" value="BBU68385.1"/>
    <property type="molecule type" value="Genomic_DNA"/>
</dbReference>
<dbReference type="SUPFAM" id="SSF53335">
    <property type="entry name" value="S-adenosyl-L-methionine-dependent methyltransferases"/>
    <property type="match status" value="1"/>
</dbReference>
<dbReference type="SUPFAM" id="SSF88697">
    <property type="entry name" value="PUA domain-like"/>
    <property type="match status" value="1"/>
</dbReference>
<protein>
    <submittedName>
        <fullName evidence="9">rRNA large subunit methyltransferase I</fullName>
    </submittedName>
</protein>
<keyword evidence="4 9" id="KW-0489">Methyltransferase</keyword>
<dbReference type="Gene3D" id="2.30.130.10">
    <property type="entry name" value="PUA domain"/>
    <property type="match status" value="1"/>
</dbReference>
<name>A0A679HXC6_9RHOO</name>
<dbReference type="GO" id="GO:0008168">
    <property type="term" value="F:methyltransferase activity"/>
    <property type="evidence" value="ECO:0007669"/>
    <property type="project" value="UniProtKB-KW"/>
</dbReference>
<dbReference type="PROSITE" id="PS50890">
    <property type="entry name" value="PUA"/>
    <property type="match status" value="1"/>
</dbReference>
<sequence>MTATLILQSGKSGSVRRRHPWIFAGSVATLKGRARSGDTVIVEDEHGVAMGRAAWSPASKIRARVWTFDPTEIIDHAFFKRRVAQAVARRAGWKALRGEQSEPAGERLIHGEADGLPGVIADRYGDTVVLQLTSAGADAWREAIVAGIVQATGCQQIYERSDSEVRKLEGLEPVTGWMAGKGLNEAPTETFPQIDEHGVRFGVDVAGGHKTGFYLDQRDNRLMLRALAQGRRVLNCFCYTGGFSLQALAGGAASVMSIDSSGPALEQAKANLAMNPHLDASRAEWRDADVFQALRDYHKAGEKFDLIVLDPPKFAPSAAHADQAARAYKDINLFGFKLLAAGGLLMTYSCSGGIGIELFQKIVASAASDAGRDARILRRLMASSDHPIGLAAPEGEYLKGLLVEAA</sequence>
<dbReference type="Pfam" id="PF10672">
    <property type="entry name" value="Methyltrans_SAM"/>
    <property type="match status" value="1"/>
</dbReference>
<dbReference type="Pfam" id="PF17785">
    <property type="entry name" value="PUA_3"/>
    <property type="match status" value="1"/>
</dbReference>
<dbReference type="OrthoDB" id="9805492at2"/>
<evidence type="ECO:0000313" key="10">
    <source>
        <dbReference type="Proteomes" id="UP000463961"/>
    </source>
</evidence>
<proteinExistence type="inferred from homology"/>
<keyword evidence="10" id="KW-1185">Reference proteome</keyword>
<accession>A0A679HXC6</accession>
<dbReference type="GO" id="GO:0006364">
    <property type="term" value="P:rRNA processing"/>
    <property type="evidence" value="ECO:0007669"/>
    <property type="project" value="UniProtKB-KW"/>
</dbReference>
<gene>
    <name evidence="9" type="ORF">ICHIAU1_06680</name>
</gene>
<dbReference type="InterPro" id="IPR002478">
    <property type="entry name" value="PUA"/>
</dbReference>
<dbReference type="AlphaFoldDB" id="A0A679HXC6"/>
<dbReference type="GO" id="GO:0003723">
    <property type="term" value="F:RNA binding"/>
    <property type="evidence" value="ECO:0007669"/>
    <property type="project" value="UniProtKB-KW"/>
</dbReference>
<keyword evidence="7" id="KW-0694">RNA-binding</keyword>
<dbReference type="GO" id="GO:0032259">
    <property type="term" value="P:methylation"/>
    <property type="evidence" value="ECO:0007669"/>
    <property type="project" value="UniProtKB-KW"/>
</dbReference>